<dbReference type="Gene3D" id="3.40.50.980">
    <property type="match status" value="2"/>
</dbReference>
<accession>A0ABS5EFP2</accession>
<dbReference type="Gene3D" id="1.10.1200.10">
    <property type="entry name" value="ACP-like"/>
    <property type="match status" value="4"/>
</dbReference>
<dbReference type="InterPro" id="IPR014043">
    <property type="entry name" value="Acyl_transferase_dom"/>
</dbReference>
<gene>
    <name evidence="14" type="ORF">GXW78_09170</name>
</gene>
<dbReference type="InterPro" id="IPR013217">
    <property type="entry name" value="Methyltransf_12"/>
</dbReference>
<dbReference type="Gene3D" id="3.30.559.10">
    <property type="entry name" value="Chloramphenicol acetyltransferase-like domain"/>
    <property type="match status" value="2"/>
</dbReference>
<dbReference type="Pfam" id="PF23024">
    <property type="entry name" value="AMP-dom_DIP2-like"/>
    <property type="match status" value="1"/>
</dbReference>
<dbReference type="SMART" id="SM00827">
    <property type="entry name" value="PKS_AT"/>
    <property type="match status" value="1"/>
</dbReference>
<dbReference type="InterPro" id="IPR057737">
    <property type="entry name" value="Condensation_MtbB-like"/>
</dbReference>
<dbReference type="CDD" id="cd19535">
    <property type="entry name" value="Cyc_NRPS"/>
    <property type="match status" value="2"/>
</dbReference>
<dbReference type="InterPro" id="IPR029063">
    <property type="entry name" value="SAM-dependent_MTases_sf"/>
</dbReference>
<evidence type="ECO:0000256" key="3">
    <source>
        <dbReference type="ARBA" id="ARBA00022553"/>
    </source>
</evidence>
<dbReference type="Gene3D" id="3.30.300.30">
    <property type="match status" value="3"/>
</dbReference>
<evidence type="ECO:0000256" key="2">
    <source>
        <dbReference type="ARBA" id="ARBA00022450"/>
    </source>
</evidence>
<dbReference type="InterPro" id="IPR057326">
    <property type="entry name" value="KR_dom"/>
</dbReference>
<evidence type="ECO:0000256" key="7">
    <source>
        <dbReference type="ARBA" id="ARBA00022832"/>
    </source>
</evidence>
<dbReference type="Pfam" id="PF00550">
    <property type="entry name" value="PP-binding"/>
    <property type="match status" value="4"/>
</dbReference>
<evidence type="ECO:0000256" key="9">
    <source>
        <dbReference type="ARBA" id="ARBA00023268"/>
    </source>
</evidence>
<dbReference type="Pfam" id="PF08659">
    <property type="entry name" value="KR"/>
    <property type="match status" value="1"/>
</dbReference>
<feature type="domain" description="Carrier" evidence="12">
    <location>
        <begin position="605"/>
        <end position="683"/>
    </location>
</feature>
<dbReference type="SMART" id="SM00825">
    <property type="entry name" value="PKS_KS"/>
    <property type="match status" value="1"/>
</dbReference>
<dbReference type="Pfam" id="PF00698">
    <property type="entry name" value="Acyl_transf_1"/>
    <property type="match status" value="1"/>
</dbReference>
<dbReference type="SUPFAM" id="SSF53901">
    <property type="entry name" value="Thiolase-like"/>
    <property type="match status" value="1"/>
</dbReference>
<dbReference type="InterPro" id="IPR020841">
    <property type="entry name" value="PKS_Beta-ketoAc_synthase_dom"/>
</dbReference>
<feature type="domain" description="Carrier" evidence="12">
    <location>
        <begin position="2013"/>
        <end position="2087"/>
    </location>
</feature>
<dbReference type="InterPro" id="IPR050091">
    <property type="entry name" value="PKS_NRPS_Biosynth_Enz"/>
</dbReference>
<dbReference type="InterPro" id="IPR042099">
    <property type="entry name" value="ANL_N_sf"/>
</dbReference>
<sequence>MTTGAFPDLAARIADHAARRGDHVALRFGGAPGAPAGERSYAALRRRLECVAAALHRAFPRGQRVLLLLPTGLEYVEAMLGCFRAGVIAVPVNLPGPSRVRRVLDKVVPITRDATPCGIVTTRAIAAESGAAFAEFAATHGLRPFFLDDVDDGDRAELPPPQPEDIAFLQYTSGSTGDPKGVMNTHAALLDNFRAIERITASGTHTVMVNWMPLYHDMGLIGGVLHVLHFGGTSVLLSPARFAQDPLLWLQLVTEHRGTLMPTPNFALDLCVRRIPEEALPGLDLSSVDTVVIGAEPIRPATVKAFLDRFSAAGLRAEAICPSYGLAEATLIASGTRVRRGLDPLHLDTAALLGGQAVPAAPDATASRAYATSGDDFVGLDLRIVDPATGTEKQEGGVGEIWLRGGSVGPGYWNRPTLNEEFFRAALRAGDGTEIGRYLRTGDLGFVLDGRLCVTGRTKDAIILRGKCHYPADIEHTLEGFDARLLPHGAVCFSIETPAGEAAVVLAEAARAAPADDERLIDALRAAVASEHGFLPHAVGLIRQGMLRRTTSGKIRRLEMRRAWLAGEIPLVAERRWVDDVVTPQAAVPRTDDLADRLKRAGPAQRRLLLMDAIGEALAPLLGQASGYRLPEDAGFFDLGLDSISAVELAAGLQARLGVTLPELAAFESPTLGRLADHLLTLLAQRDATPAPVATQPRKGGEEAIAIIGMGCRFPGGAQGDRRDPGAFLDMLLDGTPAIRAETRHGSTREGHLLQAIEGFDAAFFRISSREAASLDPQHRLVLETAWHALEDAGVPPASLKGKAAGVYLGMTGGEYGTLPFGTDDPAAFDAHYGTGNAPAAAAGRLAHILGLEGEAVTVDTACSSSLAALHFACRSLRAGDTDLVLAGGVQVLVAPEIEAALRRAGMLSADGACKTFDADADGYARGEGCGFVVLQRLSDAVAQGVRIHAVIAGTGLRQEGARSGLTVPDATARVALMRDGLSRAHLRPAEIDYVELHGTGTRLGDPIEFRSIADVFAPSGRVKPLLLGTAKTAIGHLEAAAGIAGLIRTVAAMRRGTVPPHPMRRLNPAIDLSRIPAALPELAEPWPRHDRPRRAMVASFGFSGTIAQAIIEQAPARAAAEPRRPAPHLVLPLSARSAPAFEALRAAWTSRIETTDDIAALCRGAARQRMHLDWRGCAVGSDRESLLSSLQRLLPLEVSAPPRIGFLFTGQGAQYAGMARSLLAESPAFWRALDEADAALRPWLAQSIRSAILGADGEALRQTAMAQPAIFAVGYALARMWEALGVRPAVVAGHSVGEFAAAVICGQIGLTDAARFVAERGRLMQALPAGAMLALRATEDQATALAQGLAGVSLAAANGPDAMVMAGEIAQIEELARRAAAGKVLHQRLDVSHAFHSPMMDPVLGALRDAGDGIVAGEERAVFVSGVHGAPVAPAELASGGYWSAHARQPVRFAAALASMRDLGCDVLVEIGPRPVLTPMARRAWPAVTGPSMFPSLDPAREDAAVVAGTLAALYTAGASPDWDVASPGPLPAPEALPLYPFQHLPHWYGFAPRAISAPATDGLYGMRWAAAEAPSPIAPQRLVIVPDHGGEAAKLLPQLRASGVAVSAVDGRDARGLAAALQPGDRVLFLRALDLGDAPDHAVVEELIAVADQLHRTHAGCALHVITRGAVAAKADDTPRAAAALAWGATWSLMAECRDITVRIADIDAATLEANRLGHLLAAPAASAWRGAQMLRPRIERAMPRGKAAIRGDGTYLIVGGFGAIGGAIARTLVTLGARHLVLAARRAPDAAGQALMAELREAGATVTAAACDIARLAEVEALVAGLRNGPPLRGVFHAAGLGLWGPLWDDTAAQYRCMAEAKVDGSVNLDRATQGVALDHFVLCSSIAGVWGSRWQVGYAAVNAFQDALVAERRSQGLPGTAIAWGPWDGEGMAADPAAREALAVAGIRAADPGWYLERLPSLMDGTSTVCADIDWDRFSALHDSVTGAGLFGSLATLPETSQAPGALTGSPVERLTLLVAEALRADPATLTPDTNLLALGMDSILAMDIAQRVKAATGQDLPLRAVFETPTIAALAGHLGNAGEPAAGGFVIEPDAASRHEPFRLTPLQHAYWVGRNPGLVLGNVACHAYLEFDLPRIDPALLESCWNLLIQRHDALRLVFDRTGRQRILADVPRFAVTVQDLAGAVPDATAAQLDAWREALSHKVHAADSWPLFDLRVSHLSDTQSRLHLSIDLLVADATSGQILLAELEALLRHGGDAAAAGLPPVTLSFRDYVLACDDPRSGLAGQRDADRLWWEARADDLPPPPRLPTAIRPESIAAPRFTRRRTTMAAAPWAEAKRRMAARGLTPASFLLSVFSEVVARWSALPAFTLGLTLFDRRPWHPGMARLIGDFTAVALLPVDRATAQPFGEAAAALHATMLETLEHRAFDAVDVLRHINRARSEDERVIMPVIFTSQFGVAGEEAGLMAHQAHAITQTPQVWLDHQVMEIGGALVCNWDAVEALFPAGVLDAMAAAHDALLRRLCSADDAWSDVLGDLLPPGQHDARRQVNATDAPLPDRCLHELFFDTAARLPDATALVAADGRRWTYAGLEASALELGARLAATTDAALPGQRIAVLMEKSPCQALAVLAILSRGGVYVPLDPEQPDARLEAILRGSGVRIAITEGSLPPRLAALLERLSVTPVVAVLDEAVPVVPAPRPQRPVQPRDPAYLLYTSGSTGTPKGVLLDHLGPVNTVLDINARFGVTGADRILALSALGFDLSVYDLFGAFAAGAAVVFPDAGARRDPAHWAGLIRDQGVTVWNSVPALFDMLVTEDDRDALARLRTVLLSGDWVPLSLPGRFRAANADARLIAMGGATEASIWSNWFEVTEVAEGWSSIPYGYPLTSQRYHVLDGALRHRPDWVEGDLHIAGLGLAIGYENDPERSAASFYPHPQSGERLYRTGDLARYWPDGTLEFLGRRDMQVKVGGHRIELGEIEAALTAHPAVANAVADAVADDGADKTSRTRRLQAWVVLNEDGDDPAQPLRRTLRMPEADAATRWTAAQDAARESLAHLPGHGDAIALRGLMTRVAQQAVRDSLRVLGVVGQSGLRLDRRDAPARLGVTAAMQPVLTDWIVLLIEAGDLKPQRDGLHAPDGFADVSWDALVADGAMLGLDTAPIGRLRDDGARRAAVLRGEADALSLFFAAGDAVLSPESLSRGSPAGLAMIAAGCRILAGMIAAATDAPLRILHLEARRGLTTVDLLRSLPETGWELTVADVSPAFLAEARATLNAAGLGDHPAIEFRIVDAARPLATQGIAPAGWDAVLVFNALHRTTDLTAQLPRLREMLAPGGLLLAPEMTADNDLQRVTIALLGEGAASVTDQRRAMRVWQMGAAHWRGALHRAGFAAAEAIHPSPARDDFALLLAQQAPAVQVPEMSVLRAFAATRLPAYMVPQSVMALPALPLSPTGKVDRRQLPRPPRRAAVADAETLHGMQATVAAVWQEVLGVAPAQAAQSFFDLGGDSLSAVRVIEALRQRRGIPVQVRDLFEHPVLSAFAAQVERRAEEAPVTADDAPVLLPAPHDRHEPFPLTDVQEAYWIGRQGEFELGGVSSHLYIEIEVDDLTHAQVDAAWRRLIARHPMMRTVVGEDGRQRVLPTVPVIPIPLQEATDAAGESAATEAARDAMSHQLRPADRWPLFEVRALRRANGGLRLFVSLENMLFDGRSMGMLLAEWGILARASDPDTALPPIGCDFRDYVQALREAEGGPRWHRAMDYWLQRLETMPAAPAFAVRPVPEGPPRFTRRAGLLPAVAWQALRRRAQQHGLTPNAVLLAIYAEALRSQAGSAAFTLNLTLFQRLPLHPDIDRVVGDFTSLILLECDGEEVADLLSRARAVQQRIADDLAHAEVSAVRVLREVARRSGRSRGVVCPVVFTSALGAAGAGDARQPLGRMGWGITQTPQVWIDQQVREVDGALAWNWDAVEALFEPGVLDAMVEVQRRLLERLAADDAAWTQPLLALLRETGATPARAHAPPARLLPPRDVQAVPAATSAPDRIEALVIAALEAETGLATPRDVNFFEAGATSLSLIRVCQALRTELGIVLPVVDLFEHTTPAALAAHLRRLTRPTAAPDVAARPMPSAHRPQPARRLAARQRARAL</sequence>
<dbReference type="Pfam" id="PF08242">
    <property type="entry name" value="Methyltransf_12"/>
    <property type="match status" value="1"/>
</dbReference>
<keyword evidence="2" id="KW-0596">Phosphopantetheine</keyword>
<dbReference type="InterPro" id="IPR045851">
    <property type="entry name" value="AMP-bd_C_sf"/>
</dbReference>
<dbReference type="PROSITE" id="PS00606">
    <property type="entry name" value="KS3_1"/>
    <property type="match status" value="1"/>
</dbReference>
<dbReference type="PROSITE" id="PS00012">
    <property type="entry name" value="PHOSPHOPANTETHEINE"/>
    <property type="match status" value="3"/>
</dbReference>
<evidence type="ECO:0000256" key="4">
    <source>
        <dbReference type="ARBA" id="ARBA00022598"/>
    </source>
</evidence>
<comment type="similarity">
    <text evidence="10">In the C-terminal section; belongs to the NRP synthetase family.</text>
</comment>
<protein>
    <submittedName>
        <fullName evidence="14">Amino acid adenylation domain-containing protein</fullName>
    </submittedName>
</protein>
<dbReference type="InterPro" id="IPR001227">
    <property type="entry name" value="Ac_transferase_dom_sf"/>
</dbReference>
<keyword evidence="3" id="KW-0597">Phosphoprotein</keyword>
<dbReference type="SUPFAM" id="SSF52777">
    <property type="entry name" value="CoA-dependent acyltransferases"/>
    <property type="match status" value="4"/>
</dbReference>
<dbReference type="InterPro" id="IPR000873">
    <property type="entry name" value="AMP-dep_synth/lig_dom"/>
</dbReference>
<comment type="cofactor">
    <cofactor evidence="1">
        <name>pantetheine 4'-phosphate</name>
        <dbReference type="ChEBI" id="CHEBI:47942"/>
    </cofactor>
</comment>
<dbReference type="SUPFAM" id="SSF56801">
    <property type="entry name" value="Acetyl-CoA synthetase-like"/>
    <property type="match status" value="2"/>
</dbReference>
<keyword evidence="4" id="KW-0436">Ligase</keyword>
<dbReference type="Gene3D" id="3.30.70.3290">
    <property type="match status" value="1"/>
</dbReference>
<dbReference type="SMART" id="SM00823">
    <property type="entry name" value="PKS_PP"/>
    <property type="match status" value="4"/>
</dbReference>
<dbReference type="Pfam" id="PF02801">
    <property type="entry name" value="Ketoacyl-synt_C"/>
    <property type="match status" value="1"/>
</dbReference>
<feature type="region of interest" description="Disordered" evidence="11">
    <location>
        <begin position="4115"/>
        <end position="4141"/>
    </location>
</feature>
<dbReference type="PROSITE" id="PS52004">
    <property type="entry name" value="KS3_2"/>
    <property type="match status" value="1"/>
</dbReference>
<dbReference type="Gene3D" id="3.40.50.150">
    <property type="entry name" value="Vaccinia Virus protein VP39"/>
    <property type="match status" value="1"/>
</dbReference>
<dbReference type="NCBIfam" id="TIGR01733">
    <property type="entry name" value="AA-adenyl-dom"/>
    <property type="match status" value="1"/>
</dbReference>
<dbReference type="RefSeq" id="WP_211868095.1">
    <property type="nucleotide sequence ID" value="NZ_JAAEDI010000008.1"/>
</dbReference>
<dbReference type="EMBL" id="JAAEDI010000008">
    <property type="protein sequence ID" value="MBR0649832.1"/>
    <property type="molecule type" value="Genomic_DNA"/>
</dbReference>
<keyword evidence="15" id="KW-1185">Reference proteome</keyword>
<dbReference type="PANTHER" id="PTHR43775:SF37">
    <property type="entry name" value="SI:DKEY-61P9.11"/>
    <property type="match status" value="1"/>
</dbReference>
<dbReference type="InterPro" id="IPR040097">
    <property type="entry name" value="FAAL/FAAC"/>
</dbReference>
<keyword evidence="8" id="KW-0443">Lipid metabolism</keyword>
<dbReference type="SUPFAM" id="SSF52151">
    <property type="entry name" value="FabD/lysophospholipase-like"/>
    <property type="match status" value="1"/>
</dbReference>
<dbReference type="CDD" id="cd05931">
    <property type="entry name" value="FAAL"/>
    <property type="match status" value="1"/>
</dbReference>
<dbReference type="InterPro" id="IPR018201">
    <property type="entry name" value="Ketoacyl_synth_AS"/>
</dbReference>
<keyword evidence="6" id="KW-0677">Repeat</keyword>
<dbReference type="Gene3D" id="3.40.47.10">
    <property type="match status" value="1"/>
</dbReference>
<comment type="caution">
    <text evidence="14">The sequence shown here is derived from an EMBL/GenBank/DDBJ whole genome shotgun (WGS) entry which is preliminary data.</text>
</comment>
<evidence type="ECO:0000256" key="5">
    <source>
        <dbReference type="ARBA" id="ARBA00022679"/>
    </source>
</evidence>
<evidence type="ECO:0000313" key="14">
    <source>
        <dbReference type="EMBL" id="MBR0649832.1"/>
    </source>
</evidence>
<dbReference type="Pfam" id="PF00109">
    <property type="entry name" value="ketoacyl-synt"/>
    <property type="match status" value="1"/>
</dbReference>
<dbReference type="SUPFAM" id="SSF53335">
    <property type="entry name" value="S-adenosyl-L-methionine-dependent methyltransferases"/>
    <property type="match status" value="1"/>
</dbReference>
<dbReference type="SUPFAM" id="SSF47336">
    <property type="entry name" value="ACP-like"/>
    <property type="match status" value="4"/>
</dbReference>
<keyword evidence="7" id="KW-0276">Fatty acid metabolism</keyword>
<evidence type="ECO:0000259" key="12">
    <source>
        <dbReference type="PROSITE" id="PS50075"/>
    </source>
</evidence>
<dbReference type="InterPro" id="IPR014030">
    <property type="entry name" value="Ketoacyl_synth_N"/>
</dbReference>
<dbReference type="Gene3D" id="2.30.38.10">
    <property type="entry name" value="Luciferase, Domain 3"/>
    <property type="match status" value="1"/>
</dbReference>
<dbReference type="Gene3D" id="3.40.50.12780">
    <property type="entry name" value="N-terminal domain of ligase-like"/>
    <property type="match status" value="1"/>
</dbReference>
<dbReference type="InterPro" id="IPR016036">
    <property type="entry name" value="Malonyl_transacylase_ACP-bd"/>
</dbReference>
<dbReference type="Gene3D" id="3.30.559.30">
    <property type="entry name" value="Nonribosomal peptide synthetase, condensation domain"/>
    <property type="match status" value="2"/>
</dbReference>
<evidence type="ECO:0000256" key="6">
    <source>
        <dbReference type="ARBA" id="ARBA00022737"/>
    </source>
</evidence>
<dbReference type="Gene3D" id="3.40.366.10">
    <property type="entry name" value="Malonyl-Coenzyme A Acyl Carrier Protein, domain 2"/>
    <property type="match status" value="1"/>
</dbReference>
<dbReference type="InterPro" id="IPR009081">
    <property type="entry name" value="PP-bd_ACP"/>
</dbReference>
<dbReference type="Gene3D" id="3.40.50.720">
    <property type="entry name" value="NAD(P)-binding Rossmann-like Domain"/>
    <property type="match status" value="1"/>
</dbReference>
<proteinExistence type="inferred from homology"/>
<dbReference type="SMART" id="SM00822">
    <property type="entry name" value="PKS_KR"/>
    <property type="match status" value="1"/>
</dbReference>
<dbReference type="InterPro" id="IPR020845">
    <property type="entry name" value="AMP-binding_CS"/>
</dbReference>
<name>A0ABS5EFP2_9PROT</name>
<dbReference type="PANTHER" id="PTHR43775">
    <property type="entry name" value="FATTY ACID SYNTHASE"/>
    <property type="match status" value="1"/>
</dbReference>
<evidence type="ECO:0000256" key="11">
    <source>
        <dbReference type="SAM" id="MobiDB-lite"/>
    </source>
</evidence>
<dbReference type="InterPro" id="IPR025110">
    <property type="entry name" value="AMP-bd_C"/>
</dbReference>
<evidence type="ECO:0000256" key="10">
    <source>
        <dbReference type="ARBA" id="ARBA00029443"/>
    </source>
</evidence>
<dbReference type="CDD" id="cd00833">
    <property type="entry name" value="PKS"/>
    <property type="match status" value="1"/>
</dbReference>
<organism evidence="14 15">
    <name type="scientific">Neoroseomonas terrae</name>
    <dbReference type="NCBI Taxonomy" id="424799"/>
    <lineage>
        <taxon>Bacteria</taxon>
        <taxon>Pseudomonadati</taxon>
        <taxon>Pseudomonadota</taxon>
        <taxon>Alphaproteobacteria</taxon>
        <taxon>Acetobacterales</taxon>
        <taxon>Acetobacteraceae</taxon>
        <taxon>Neoroseomonas</taxon>
    </lineage>
</organism>
<dbReference type="InterPro" id="IPR020806">
    <property type="entry name" value="PKS_PP-bd"/>
</dbReference>
<dbReference type="Pfam" id="PF00501">
    <property type="entry name" value="AMP-binding"/>
    <property type="match status" value="2"/>
</dbReference>
<dbReference type="InterPro" id="IPR016039">
    <property type="entry name" value="Thiolase-like"/>
</dbReference>
<evidence type="ECO:0000256" key="1">
    <source>
        <dbReference type="ARBA" id="ARBA00001957"/>
    </source>
</evidence>
<feature type="domain" description="Ketosynthase family 3 (KS3)" evidence="13">
    <location>
        <begin position="702"/>
        <end position="1114"/>
    </location>
</feature>
<keyword evidence="5" id="KW-0808">Transferase</keyword>
<evidence type="ECO:0000256" key="8">
    <source>
        <dbReference type="ARBA" id="ARBA00023098"/>
    </source>
</evidence>
<dbReference type="InterPro" id="IPR010071">
    <property type="entry name" value="AA_adenyl_dom"/>
</dbReference>
<evidence type="ECO:0000313" key="15">
    <source>
        <dbReference type="Proteomes" id="UP000698752"/>
    </source>
</evidence>
<dbReference type="Pfam" id="PF00668">
    <property type="entry name" value="Condensation"/>
    <property type="match status" value="2"/>
</dbReference>
<dbReference type="InterPro" id="IPR036291">
    <property type="entry name" value="NAD(P)-bd_dom_sf"/>
</dbReference>
<dbReference type="PROSITE" id="PS50075">
    <property type="entry name" value="CARRIER"/>
    <property type="match status" value="4"/>
</dbReference>
<evidence type="ECO:0000259" key="13">
    <source>
        <dbReference type="PROSITE" id="PS52004"/>
    </source>
</evidence>
<dbReference type="InterPro" id="IPR013968">
    <property type="entry name" value="PKS_KR"/>
</dbReference>
<keyword evidence="9" id="KW-0511">Multifunctional enzyme</keyword>
<dbReference type="InterPro" id="IPR001242">
    <property type="entry name" value="Condensation_dom"/>
</dbReference>
<dbReference type="SMART" id="SM01294">
    <property type="entry name" value="PKS_PP_betabranch"/>
    <property type="match status" value="2"/>
</dbReference>
<dbReference type="InterPro" id="IPR016035">
    <property type="entry name" value="Acyl_Trfase/lysoPLipase"/>
</dbReference>
<dbReference type="Proteomes" id="UP000698752">
    <property type="component" value="Unassembled WGS sequence"/>
</dbReference>
<feature type="domain" description="Carrier" evidence="12">
    <location>
        <begin position="4037"/>
        <end position="4112"/>
    </location>
</feature>
<feature type="domain" description="Carrier" evidence="12">
    <location>
        <begin position="3477"/>
        <end position="3552"/>
    </location>
</feature>
<dbReference type="SUPFAM" id="SSF55048">
    <property type="entry name" value="Probable ACP-binding domain of malonyl-CoA ACP transacylase"/>
    <property type="match status" value="1"/>
</dbReference>
<dbReference type="InterPro" id="IPR014031">
    <property type="entry name" value="Ketoacyl_synth_C"/>
</dbReference>
<dbReference type="InterPro" id="IPR023213">
    <property type="entry name" value="CAT-like_dom_sf"/>
</dbReference>
<dbReference type="SUPFAM" id="SSF51735">
    <property type="entry name" value="NAD(P)-binding Rossmann-fold domains"/>
    <property type="match status" value="2"/>
</dbReference>
<reference evidence="15" key="1">
    <citation type="journal article" date="2021" name="Syst. Appl. Microbiol.">
        <title>Roseomonas hellenica sp. nov., isolated from roots of wild-growing Alkanna tinctoria.</title>
        <authorList>
            <person name="Rat A."/>
            <person name="Naranjo H.D."/>
            <person name="Lebbe L."/>
            <person name="Cnockaert M."/>
            <person name="Krigas N."/>
            <person name="Grigoriadou K."/>
            <person name="Maloupa E."/>
            <person name="Willems A."/>
        </authorList>
    </citation>
    <scope>NUCLEOTIDE SEQUENCE [LARGE SCALE GENOMIC DNA]</scope>
    <source>
        <strain evidence="15">LMG 31159</strain>
    </source>
</reference>
<dbReference type="PROSITE" id="PS00455">
    <property type="entry name" value="AMP_BINDING"/>
    <property type="match status" value="2"/>
</dbReference>
<dbReference type="InterPro" id="IPR036736">
    <property type="entry name" value="ACP-like_sf"/>
</dbReference>
<dbReference type="InterPro" id="IPR006162">
    <property type="entry name" value="Ppantetheine_attach_site"/>
</dbReference>